<keyword evidence="2" id="KW-0732">Signal</keyword>
<dbReference type="Pfam" id="PF07833">
    <property type="entry name" value="Cu_amine_oxidN1"/>
    <property type="match status" value="1"/>
</dbReference>
<feature type="compositionally biased region" description="Basic and acidic residues" evidence="1">
    <location>
        <begin position="367"/>
        <end position="392"/>
    </location>
</feature>
<gene>
    <name evidence="5" type="ORF">AAA081_08515</name>
</gene>
<feature type="domain" description="Copper amine oxidase-like N-terminal" evidence="4">
    <location>
        <begin position="59"/>
        <end position="159"/>
    </location>
</feature>
<comment type="caution">
    <text evidence="5">The sequence shown here is derived from an EMBL/GenBank/DDBJ whole genome shotgun (WGS) entry which is preliminary data.</text>
</comment>
<evidence type="ECO:0000259" key="4">
    <source>
        <dbReference type="Pfam" id="PF07833"/>
    </source>
</evidence>
<dbReference type="EMBL" id="JBBNPS010000036">
    <property type="protein sequence ID" value="MEQ3354333.1"/>
    <property type="molecule type" value="Genomic_DNA"/>
</dbReference>
<dbReference type="InterPro" id="IPR035940">
    <property type="entry name" value="CAP_sf"/>
</dbReference>
<name>A0ABV1J807_9FIRM</name>
<dbReference type="InterPro" id="IPR012854">
    <property type="entry name" value="Cu_amine_oxidase-like_N"/>
</dbReference>
<accession>A0ABV1J807</accession>
<dbReference type="Gene3D" id="3.30.457.10">
    <property type="entry name" value="Copper amine oxidase-like, N-terminal domain"/>
    <property type="match status" value="1"/>
</dbReference>
<dbReference type="SUPFAM" id="SSF55383">
    <property type="entry name" value="Copper amine oxidase, domain N"/>
    <property type="match status" value="1"/>
</dbReference>
<feature type="region of interest" description="Disordered" evidence="1">
    <location>
        <begin position="164"/>
        <end position="208"/>
    </location>
</feature>
<dbReference type="InterPro" id="IPR036582">
    <property type="entry name" value="Mao_N_sf"/>
</dbReference>
<dbReference type="CDD" id="cd05379">
    <property type="entry name" value="CAP_bacterial"/>
    <property type="match status" value="1"/>
</dbReference>
<dbReference type="Proteomes" id="UP001481872">
    <property type="component" value="Unassembled WGS sequence"/>
</dbReference>
<feature type="domain" description="SCP" evidence="3">
    <location>
        <begin position="221"/>
        <end position="318"/>
    </location>
</feature>
<evidence type="ECO:0000313" key="5">
    <source>
        <dbReference type="EMBL" id="MEQ3354333.1"/>
    </source>
</evidence>
<reference evidence="5 6" key="1">
    <citation type="submission" date="2024-04" db="EMBL/GenBank/DDBJ databases">
        <title>Human intestinal bacterial collection.</title>
        <authorList>
            <person name="Pauvert C."/>
            <person name="Hitch T.C.A."/>
            <person name="Clavel T."/>
        </authorList>
    </citation>
    <scope>NUCLEOTIDE SEQUENCE [LARGE SCALE GENOMIC DNA]</scope>
    <source>
        <strain evidence="5 6">CLA-SR-H026</strain>
    </source>
</reference>
<dbReference type="Pfam" id="PF00188">
    <property type="entry name" value="CAP"/>
    <property type="match status" value="1"/>
</dbReference>
<organism evidence="5 6">
    <name type="scientific">Aedoeadaptatus acetigenes</name>
    <dbReference type="NCBI Taxonomy" id="2981723"/>
    <lineage>
        <taxon>Bacteria</taxon>
        <taxon>Bacillati</taxon>
        <taxon>Bacillota</taxon>
        <taxon>Tissierellia</taxon>
        <taxon>Tissierellales</taxon>
        <taxon>Peptoniphilaceae</taxon>
        <taxon>Aedoeadaptatus</taxon>
    </lineage>
</organism>
<dbReference type="RefSeq" id="WP_349054607.1">
    <property type="nucleotide sequence ID" value="NZ_JBBNPS010000036.1"/>
</dbReference>
<feature type="chain" id="PRO_5045178037" evidence="2">
    <location>
        <begin position="26"/>
        <end position="407"/>
    </location>
</feature>
<evidence type="ECO:0000256" key="1">
    <source>
        <dbReference type="SAM" id="MobiDB-lite"/>
    </source>
</evidence>
<feature type="signal peptide" evidence="2">
    <location>
        <begin position="1"/>
        <end position="25"/>
    </location>
</feature>
<feature type="compositionally biased region" description="Polar residues" evidence="1">
    <location>
        <begin position="350"/>
        <end position="364"/>
    </location>
</feature>
<feature type="region of interest" description="Disordered" evidence="1">
    <location>
        <begin position="344"/>
        <end position="392"/>
    </location>
</feature>
<proteinExistence type="predicted"/>
<evidence type="ECO:0000259" key="3">
    <source>
        <dbReference type="Pfam" id="PF00188"/>
    </source>
</evidence>
<sequence>MRRRSLKTVVVAFMILALLIPTAVAANGTGSLPPDAGVSKVTIKINGKVQQIPKEMGRAYINKRTSRTMVPIRFVAENLGNKVEFIERQADHPKGAVLIKSDSKTIYFAIGSDRYEIYGDKTQRGVLDTPTVLAGNRTYVPLRFVSEALGYKVDWVNREVLIQKDPSKSPEGNKGRNSDGRNKGNDYGRGGSQEKPVKPQPRTVDSATDDSLAHYYTVAYANYRKSLGLSEVVRTSELDRIAQKRADEEIQQLATDGTFDHDSPSNLLRENYLGENLIGWTYASDKPIRDAFTIWKNSPGHDANMRSPSAVVYGYAYKVAIVDGKPCGIACFVFSSFDRFSKPKDPFNTDGPTDTGNPFNNGGSSKPDGDSVTTEKDKKPEKKPEKKPIEWKIEAHVSDKIQIVGGN</sequence>
<dbReference type="Gene3D" id="3.40.33.10">
    <property type="entry name" value="CAP"/>
    <property type="match status" value="1"/>
</dbReference>
<dbReference type="InterPro" id="IPR014044">
    <property type="entry name" value="CAP_dom"/>
</dbReference>
<protein>
    <submittedName>
        <fullName evidence="5">Stalk domain-containing protein</fullName>
    </submittedName>
</protein>
<feature type="compositionally biased region" description="Basic and acidic residues" evidence="1">
    <location>
        <begin position="164"/>
        <end position="186"/>
    </location>
</feature>
<evidence type="ECO:0000313" key="6">
    <source>
        <dbReference type="Proteomes" id="UP001481872"/>
    </source>
</evidence>
<evidence type="ECO:0000256" key="2">
    <source>
        <dbReference type="SAM" id="SignalP"/>
    </source>
</evidence>
<dbReference type="SUPFAM" id="SSF55797">
    <property type="entry name" value="PR-1-like"/>
    <property type="match status" value="1"/>
</dbReference>
<keyword evidence="6" id="KW-1185">Reference proteome</keyword>